<dbReference type="Proteomes" id="UP000321899">
    <property type="component" value="Unassembled WGS sequence"/>
</dbReference>
<reference evidence="2 3" key="1">
    <citation type="submission" date="2019-06" db="EMBL/GenBank/DDBJ databases">
        <title>Desulfobotulus mexicanus sp. nov., a novel sulfate-reducing bacterium isolated from the sediment of an alkaline crater lake in Mexico.</title>
        <authorList>
            <person name="Hirschler-Rea A."/>
        </authorList>
    </citation>
    <scope>NUCLEOTIDE SEQUENCE [LARGE SCALE GENOMIC DNA]</scope>
    <source>
        <strain evidence="2 3">PAR22N</strain>
    </source>
</reference>
<dbReference type="OrthoDB" id="9805022at2"/>
<gene>
    <name evidence="2" type="ORF">FIM25_00775</name>
</gene>
<dbReference type="GO" id="GO:0043190">
    <property type="term" value="C:ATP-binding cassette (ABC) transporter complex"/>
    <property type="evidence" value="ECO:0007669"/>
    <property type="project" value="InterPro"/>
</dbReference>
<keyword evidence="1" id="KW-0812">Transmembrane</keyword>
<protein>
    <submittedName>
        <fullName evidence="2">ABC transporter permease</fullName>
    </submittedName>
</protein>
<feature type="transmembrane region" description="Helical" evidence="1">
    <location>
        <begin position="107"/>
        <end position="129"/>
    </location>
</feature>
<feature type="transmembrane region" description="Helical" evidence="1">
    <location>
        <begin position="32"/>
        <end position="50"/>
    </location>
</feature>
<dbReference type="PANTHER" id="PTHR30188">
    <property type="entry name" value="ABC TRANSPORTER PERMEASE PROTEIN-RELATED"/>
    <property type="match status" value="1"/>
</dbReference>
<feature type="transmembrane region" description="Helical" evidence="1">
    <location>
        <begin position="258"/>
        <end position="276"/>
    </location>
</feature>
<keyword evidence="1" id="KW-1133">Transmembrane helix</keyword>
<proteinExistence type="predicted"/>
<evidence type="ECO:0000256" key="1">
    <source>
        <dbReference type="SAM" id="Phobius"/>
    </source>
</evidence>
<evidence type="ECO:0000313" key="3">
    <source>
        <dbReference type="Proteomes" id="UP000321899"/>
    </source>
</evidence>
<dbReference type="InterPro" id="IPR030802">
    <property type="entry name" value="Permease_MalE"/>
</dbReference>
<comment type="caution">
    <text evidence="2">The sequence shown here is derived from an EMBL/GenBank/DDBJ whole genome shotgun (WGS) entry which is preliminary data.</text>
</comment>
<organism evidence="2 3">
    <name type="scientific">Desulfobotulus mexicanus</name>
    <dbReference type="NCBI Taxonomy" id="2586642"/>
    <lineage>
        <taxon>Bacteria</taxon>
        <taxon>Pseudomonadati</taxon>
        <taxon>Thermodesulfobacteriota</taxon>
        <taxon>Desulfobacteria</taxon>
        <taxon>Desulfobacterales</taxon>
        <taxon>Desulfobacteraceae</taxon>
        <taxon>Desulfobotulus</taxon>
    </lineage>
</organism>
<feature type="transmembrane region" description="Helical" evidence="1">
    <location>
        <begin position="167"/>
        <end position="197"/>
    </location>
</feature>
<name>A0A5Q4VIQ3_9BACT</name>
<sequence>MFFGFFYKKPGIKKRKSAMLTSMVGKTGRRTLALLDYMTRIFALFWRLLHLSLFRQKEGRIMVRRGIVEQVYFTAVQALPIIIPIALIVGIPTILQLAVLSGQQEAGRIAVILVVRELGPILTALVVTLRSATAVTIELGYMSVLKEIEALEMAGIDPLRLICLPRLVGITVAIVCLFVVFNLVAIAGSYVLILTFTEANISQFLISFSQAITGIDIIASFIKAFSFGIIISLVCIYRGLSCHSNFTWIAINTSKASMESFFFCLVANIFITVVFYG</sequence>
<dbReference type="PANTHER" id="PTHR30188:SF4">
    <property type="entry name" value="PROTEIN TRIGALACTOSYLDIACYLGLYCEROL 1, CHLOROPLASTIC"/>
    <property type="match status" value="1"/>
</dbReference>
<dbReference type="AlphaFoldDB" id="A0A5Q4VIQ3"/>
<dbReference type="GO" id="GO:0005548">
    <property type="term" value="F:phospholipid transporter activity"/>
    <property type="evidence" value="ECO:0007669"/>
    <property type="project" value="TreeGrafter"/>
</dbReference>
<evidence type="ECO:0000313" key="2">
    <source>
        <dbReference type="EMBL" id="TYT76122.1"/>
    </source>
</evidence>
<feature type="transmembrane region" description="Helical" evidence="1">
    <location>
        <begin position="71"/>
        <end position="95"/>
    </location>
</feature>
<accession>A0A5Q4VIQ3</accession>
<dbReference type="Pfam" id="PF02405">
    <property type="entry name" value="MlaE"/>
    <property type="match status" value="1"/>
</dbReference>
<feature type="transmembrane region" description="Helical" evidence="1">
    <location>
        <begin position="217"/>
        <end position="237"/>
    </location>
</feature>
<keyword evidence="1" id="KW-0472">Membrane</keyword>
<dbReference type="EMBL" id="VDMB01000001">
    <property type="protein sequence ID" value="TYT76122.1"/>
    <property type="molecule type" value="Genomic_DNA"/>
</dbReference>
<keyword evidence="3" id="KW-1185">Reference proteome</keyword>